<evidence type="ECO:0000313" key="18">
    <source>
        <dbReference type="Proteomes" id="UP000620262"/>
    </source>
</evidence>
<keyword evidence="14" id="KW-0175">Coiled coil</keyword>
<evidence type="ECO:0000256" key="11">
    <source>
        <dbReference type="ARBA" id="ARBA00023163"/>
    </source>
</evidence>
<dbReference type="InterPro" id="IPR034151">
    <property type="entry name" value="TOPRIM_DnaG_bac"/>
</dbReference>
<dbReference type="InterPro" id="IPR006171">
    <property type="entry name" value="TOPRIM_dom"/>
</dbReference>
<dbReference type="InterPro" id="IPR006295">
    <property type="entry name" value="DNA_primase_DnaG"/>
</dbReference>
<evidence type="ECO:0000256" key="4">
    <source>
        <dbReference type="ARBA" id="ARBA00022695"/>
    </source>
</evidence>
<keyword evidence="3 12" id="KW-0808">Transferase</keyword>
<dbReference type="Gene3D" id="3.90.980.10">
    <property type="entry name" value="DNA primase, catalytic core, N-terminal domain"/>
    <property type="match status" value="1"/>
</dbReference>
<comment type="similarity">
    <text evidence="12 13">Belongs to the DnaG primase family.</text>
</comment>
<dbReference type="Pfam" id="PF13155">
    <property type="entry name" value="Toprim_2"/>
    <property type="match status" value="1"/>
</dbReference>
<proteinExistence type="inferred from homology"/>
<dbReference type="InterPro" id="IPR013264">
    <property type="entry name" value="DNAG_N"/>
</dbReference>
<evidence type="ECO:0000256" key="15">
    <source>
        <dbReference type="SAM" id="MobiDB-lite"/>
    </source>
</evidence>
<evidence type="ECO:0000256" key="1">
    <source>
        <dbReference type="ARBA" id="ARBA00022478"/>
    </source>
</evidence>
<evidence type="ECO:0000256" key="7">
    <source>
        <dbReference type="ARBA" id="ARBA00022771"/>
    </source>
</evidence>
<dbReference type="NCBIfam" id="TIGR01391">
    <property type="entry name" value="dnaG"/>
    <property type="match status" value="1"/>
</dbReference>
<keyword evidence="6 12" id="KW-0479">Metal-binding</keyword>
<dbReference type="SUPFAM" id="SSF56731">
    <property type="entry name" value="DNA primase core"/>
    <property type="match status" value="1"/>
</dbReference>
<evidence type="ECO:0000259" key="16">
    <source>
        <dbReference type="PROSITE" id="PS50880"/>
    </source>
</evidence>
<dbReference type="CDD" id="cd03364">
    <property type="entry name" value="TOPRIM_DnaG_primases"/>
    <property type="match status" value="1"/>
</dbReference>
<dbReference type="Pfam" id="PF10410">
    <property type="entry name" value="DnaB_bind"/>
    <property type="match status" value="1"/>
</dbReference>
<keyword evidence="4 12" id="KW-0548">Nucleotidyltransferase</keyword>
<evidence type="ECO:0000256" key="3">
    <source>
        <dbReference type="ARBA" id="ARBA00022679"/>
    </source>
</evidence>
<dbReference type="GO" id="GO:0016779">
    <property type="term" value="F:nucleotidyltransferase activity"/>
    <property type="evidence" value="ECO:0007669"/>
    <property type="project" value="UniProtKB-KW"/>
</dbReference>
<dbReference type="SMART" id="SM00493">
    <property type="entry name" value="TOPRIM"/>
    <property type="match status" value="1"/>
</dbReference>
<dbReference type="InterPro" id="IPR036977">
    <property type="entry name" value="DNA_primase_Znf_CHC2"/>
</dbReference>
<accession>A0ABR9IS46</accession>
<comment type="function">
    <text evidence="12 13">RNA polymerase that catalyzes the synthesis of short RNA molecules used as primers for DNA polymerase during DNA replication.</text>
</comment>
<evidence type="ECO:0000256" key="14">
    <source>
        <dbReference type="SAM" id="Coils"/>
    </source>
</evidence>
<name>A0ABR9IS46_RHIVS</name>
<dbReference type="Proteomes" id="UP000620262">
    <property type="component" value="Unassembled WGS sequence"/>
</dbReference>
<comment type="catalytic activity">
    <reaction evidence="12">
        <text>ssDNA + n NTP = ssDNA/pppN(pN)n-1 hybrid + (n-1) diphosphate.</text>
        <dbReference type="EC" id="2.7.7.101"/>
    </reaction>
</comment>
<dbReference type="PROSITE" id="PS50880">
    <property type="entry name" value="TOPRIM"/>
    <property type="match status" value="1"/>
</dbReference>
<dbReference type="InterPro" id="IPR019475">
    <property type="entry name" value="DNA_primase_DnaB-bd"/>
</dbReference>
<dbReference type="RefSeq" id="WP_192729792.1">
    <property type="nucleotide sequence ID" value="NZ_BAAAVL010000005.1"/>
</dbReference>
<keyword evidence="9" id="KW-0460">Magnesium</keyword>
<evidence type="ECO:0000256" key="6">
    <source>
        <dbReference type="ARBA" id="ARBA00022723"/>
    </source>
</evidence>
<reference evidence="17 18" key="1">
    <citation type="submission" date="2020-10" db="EMBL/GenBank/DDBJ databases">
        <title>Sequencing the genomes of 1000 actinobacteria strains.</title>
        <authorList>
            <person name="Klenk H.-P."/>
        </authorList>
    </citation>
    <scope>NUCLEOTIDE SEQUENCE [LARGE SCALE GENOMIC DNA]</scope>
    <source>
        <strain evidence="17 18">DSM 7307</strain>
    </source>
</reference>
<gene>
    <name evidence="12" type="primary">dnaG</name>
    <name evidence="17" type="ORF">H4W29_003211</name>
</gene>
<comment type="domain">
    <text evidence="12">Contains an N-terminal zinc-binding domain, a central core domain that contains the primase activity, and a C-terminal DnaB-binding domain.</text>
</comment>
<comment type="subunit">
    <text evidence="12">Monomer. Interacts with DnaB.</text>
</comment>
<dbReference type="Pfam" id="PF08275">
    <property type="entry name" value="DNAG_N"/>
    <property type="match status" value="1"/>
</dbReference>
<dbReference type="PANTHER" id="PTHR30313">
    <property type="entry name" value="DNA PRIMASE"/>
    <property type="match status" value="1"/>
</dbReference>
<dbReference type="HAMAP" id="MF_00974">
    <property type="entry name" value="DNA_primase_DnaG"/>
    <property type="match status" value="1"/>
</dbReference>
<evidence type="ECO:0000313" key="17">
    <source>
        <dbReference type="EMBL" id="MBE1506030.1"/>
    </source>
</evidence>
<comment type="cofactor">
    <cofactor evidence="12 13">
        <name>Zn(2+)</name>
        <dbReference type="ChEBI" id="CHEBI:29105"/>
    </cofactor>
    <text evidence="12 13">Binds 1 zinc ion per monomer.</text>
</comment>
<keyword evidence="1 12" id="KW-0240">DNA-directed RNA polymerase</keyword>
<feature type="region of interest" description="Disordered" evidence="15">
    <location>
        <begin position="429"/>
        <end position="468"/>
    </location>
</feature>
<keyword evidence="8 12" id="KW-0862">Zinc</keyword>
<evidence type="ECO:0000256" key="9">
    <source>
        <dbReference type="ARBA" id="ARBA00022842"/>
    </source>
</evidence>
<evidence type="ECO:0000256" key="5">
    <source>
        <dbReference type="ARBA" id="ARBA00022705"/>
    </source>
</evidence>
<evidence type="ECO:0000256" key="13">
    <source>
        <dbReference type="PIRNR" id="PIRNR002811"/>
    </source>
</evidence>
<evidence type="ECO:0000256" key="8">
    <source>
        <dbReference type="ARBA" id="ARBA00022833"/>
    </source>
</evidence>
<organism evidence="17 18">
    <name type="scientific">Rhizobium viscosum</name>
    <name type="common">Arthrobacter viscosus</name>
    <dbReference type="NCBI Taxonomy" id="1673"/>
    <lineage>
        <taxon>Bacteria</taxon>
        <taxon>Pseudomonadati</taxon>
        <taxon>Pseudomonadota</taxon>
        <taxon>Alphaproteobacteria</taxon>
        <taxon>Hyphomicrobiales</taxon>
        <taxon>Rhizobiaceae</taxon>
        <taxon>Rhizobium/Agrobacterium group</taxon>
        <taxon>Rhizobium</taxon>
    </lineage>
</organism>
<feature type="zinc finger region" description="CHC2-type" evidence="12">
    <location>
        <begin position="43"/>
        <end position="67"/>
    </location>
</feature>
<dbReference type="InterPro" id="IPR037068">
    <property type="entry name" value="DNA_primase_core_N_sf"/>
</dbReference>
<dbReference type="InterPro" id="IPR050219">
    <property type="entry name" value="DnaG_primase"/>
</dbReference>
<keyword evidence="18" id="KW-1185">Reference proteome</keyword>
<dbReference type="PANTHER" id="PTHR30313:SF2">
    <property type="entry name" value="DNA PRIMASE"/>
    <property type="match status" value="1"/>
</dbReference>
<sequence>MRFSPTFLDDIRDRVPISNVIARRVSWDKRKTNVSRGDYWACCPFHGEKSPSFHCEDRKGRYHCFGCGVTGDHFRFLTELEGQSFPEAVQTIADMAGVPMPVADPQMEKREKERTSLLDVMEMATQFFQDQLQTANGARARAYLRDRGLTGRTIETFRLGFAPDSRNALKEFLAGKGVSKEQIEACGLVVHENVPVSYDRFRDRIMFPILSSREKVIAFGGRAMSPDAPAKYLNSNETELFHKGNVLYNFARARRSMQGANGEGTIIAVEGYMDVIALHQAGVENAVAPLGTALTENQLDLLWKMTSQPVLCFDGDGAGIRAANRAADLALPHLKPGRSVRFALLPDGKDPDDLVKHEGRAPFDRVMAQAKPLSEMLWDREAKAGKFDTPEARAELEARLRQLVAVIADENVRRHYQQDMRDKLNSFFQPQFQNRGGGERRNFGGSTGSGNFRGQKAGAPAGPRTPVAASDRLTRSGLVRGHQDNTALRECVLALTVINHPSLMLDDYDEIAAIDYDNRDLQKLWSAMLGAAAVVAGPHLTRDYLMECLDVAGFGPLLKNLDQQVRNARLWTATEEAAMEDAREGYRQALAFHKRAKDLRWQKIELERDIAQATEAGDDAEIDRLMRASQEVQYEALRLENQEAIIDGFGVLSGRVKGAASH</sequence>
<protein>
    <recommendedName>
        <fullName evidence="12 13">DNA primase</fullName>
        <ecNumber evidence="12">2.7.7.101</ecNumber>
    </recommendedName>
</protein>
<dbReference type="Pfam" id="PF01807">
    <property type="entry name" value="Zn_ribbon_DnaG"/>
    <property type="match status" value="1"/>
</dbReference>
<evidence type="ECO:0000256" key="10">
    <source>
        <dbReference type="ARBA" id="ARBA00023125"/>
    </source>
</evidence>
<evidence type="ECO:0000256" key="2">
    <source>
        <dbReference type="ARBA" id="ARBA00022515"/>
    </source>
</evidence>
<comment type="caution">
    <text evidence="17">The sequence shown here is derived from an EMBL/GenBank/DDBJ whole genome shotgun (WGS) entry which is preliminary data.</text>
</comment>
<dbReference type="Gene3D" id="3.90.580.10">
    <property type="entry name" value="Zinc finger, CHC2-type domain"/>
    <property type="match status" value="1"/>
</dbReference>
<dbReference type="SMART" id="SM00400">
    <property type="entry name" value="ZnF_CHCC"/>
    <property type="match status" value="1"/>
</dbReference>
<dbReference type="PIRSF" id="PIRSF002811">
    <property type="entry name" value="DnaG"/>
    <property type="match status" value="1"/>
</dbReference>
<dbReference type="SUPFAM" id="SSF57783">
    <property type="entry name" value="Zinc beta-ribbon"/>
    <property type="match status" value="1"/>
</dbReference>
<keyword evidence="11 12" id="KW-0804">Transcription</keyword>
<dbReference type="Gene3D" id="3.40.1360.10">
    <property type="match status" value="1"/>
</dbReference>
<evidence type="ECO:0000256" key="12">
    <source>
        <dbReference type="HAMAP-Rule" id="MF_00974"/>
    </source>
</evidence>
<feature type="domain" description="Toprim" evidence="16">
    <location>
        <begin position="264"/>
        <end position="346"/>
    </location>
</feature>
<keyword evidence="10 12" id="KW-0238">DNA-binding</keyword>
<dbReference type="InterPro" id="IPR030846">
    <property type="entry name" value="DnaG_bac"/>
</dbReference>
<keyword evidence="7 12" id="KW-0863">Zinc-finger</keyword>
<dbReference type="EC" id="2.7.7.101" evidence="12"/>
<feature type="coiled-coil region" evidence="14">
    <location>
        <begin position="596"/>
        <end position="642"/>
    </location>
</feature>
<keyword evidence="5 12" id="KW-0235">DNA replication</keyword>
<dbReference type="InterPro" id="IPR002694">
    <property type="entry name" value="Znf_CHC2"/>
</dbReference>
<keyword evidence="2 12" id="KW-0639">Primosome</keyword>
<dbReference type="EMBL" id="JADBEC010000001">
    <property type="protein sequence ID" value="MBE1506030.1"/>
    <property type="molecule type" value="Genomic_DNA"/>
</dbReference>